<keyword evidence="4" id="KW-1185">Reference proteome</keyword>
<feature type="transmembrane region" description="Helical" evidence="2">
    <location>
        <begin position="20"/>
        <end position="41"/>
    </location>
</feature>
<organism evidence="3 4">
    <name type="scientific">Frigoriglobus tundricola</name>
    <dbReference type="NCBI Taxonomy" id="2774151"/>
    <lineage>
        <taxon>Bacteria</taxon>
        <taxon>Pseudomonadati</taxon>
        <taxon>Planctomycetota</taxon>
        <taxon>Planctomycetia</taxon>
        <taxon>Gemmatales</taxon>
        <taxon>Gemmataceae</taxon>
        <taxon>Frigoriglobus</taxon>
    </lineage>
</organism>
<dbReference type="RefSeq" id="WP_171470503.1">
    <property type="nucleotide sequence ID" value="NZ_CP053452.2"/>
</dbReference>
<keyword evidence="2" id="KW-0472">Membrane</keyword>
<feature type="compositionally biased region" description="Pro residues" evidence="1">
    <location>
        <begin position="109"/>
        <end position="121"/>
    </location>
</feature>
<name>A0A6M5YKH2_9BACT</name>
<accession>A0A6M5YKH2</accession>
<feature type="compositionally biased region" description="Basic and acidic residues" evidence="1">
    <location>
        <begin position="122"/>
        <end position="135"/>
    </location>
</feature>
<proteinExistence type="predicted"/>
<reference evidence="4" key="1">
    <citation type="submission" date="2020-05" db="EMBL/GenBank/DDBJ databases">
        <title>Frigoriglobus tundricola gen. nov., sp. nov., a psychrotolerant cellulolytic planctomycete of the family Gemmataceae with two divergent copies of 16S rRNA gene.</title>
        <authorList>
            <person name="Kulichevskaya I.S."/>
            <person name="Ivanova A.A."/>
            <person name="Naumoff D.G."/>
            <person name="Beletsky A.V."/>
            <person name="Rijpstra W.I.C."/>
            <person name="Sinninghe Damste J.S."/>
            <person name="Mardanov A.V."/>
            <person name="Ravin N.V."/>
            <person name="Dedysh S.N."/>
        </authorList>
    </citation>
    <scope>NUCLEOTIDE SEQUENCE [LARGE SCALE GENOMIC DNA]</scope>
    <source>
        <strain evidence="4">PL17</strain>
    </source>
</reference>
<dbReference type="Proteomes" id="UP000503447">
    <property type="component" value="Chromosome"/>
</dbReference>
<evidence type="ECO:0000256" key="2">
    <source>
        <dbReference type="SAM" id="Phobius"/>
    </source>
</evidence>
<evidence type="ECO:0000256" key="1">
    <source>
        <dbReference type="SAM" id="MobiDB-lite"/>
    </source>
</evidence>
<dbReference type="KEGG" id="ftj:FTUN_2048"/>
<feature type="region of interest" description="Disordered" evidence="1">
    <location>
        <begin position="82"/>
        <end position="135"/>
    </location>
</feature>
<dbReference type="AlphaFoldDB" id="A0A6M5YKH2"/>
<evidence type="ECO:0000313" key="3">
    <source>
        <dbReference type="EMBL" id="QJW94527.1"/>
    </source>
</evidence>
<evidence type="ECO:0000313" key="4">
    <source>
        <dbReference type="Proteomes" id="UP000503447"/>
    </source>
</evidence>
<sequence length="135" mass="13936">MTDPNIDNANAPDQPQGFPFVTVAATLATLFVFLGLVVIAYRSPNGLDVPKADAPDAKGEPAVSAGAKLDEVRARNEAALNGVGAKMSQREARDALVSKLKGPSATLPFPTPEPVAPAPAPPKKDEPKGDTGKKP</sequence>
<protein>
    <submittedName>
        <fullName evidence="3">Uncharacterized protein</fullName>
    </submittedName>
</protein>
<dbReference type="EMBL" id="CP053452">
    <property type="protein sequence ID" value="QJW94527.1"/>
    <property type="molecule type" value="Genomic_DNA"/>
</dbReference>
<keyword evidence="2" id="KW-1133">Transmembrane helix</keyword>
<keyword evidence="2" id="KW-0812">Transmembrane</keyword>
<gene>
    <name evidence="3" type="ORF">FTUN_2048</name>
</gene>